<evidence type="ECO:0000313" key="2">
    <source>
        <dbReference type="Proteomes" id="UP000184364"/>
    </source>
</evidence>
<proteinExistence type="predicted"/>
<accession>A0A1M7L6M5</accession>
<gene>
    <name evidence="1" type="ORF">SAMN05444267_10843</name>
</gene>
<dbReference type="Proteomes" id="UP000184364">
    <property type="component" value="Unassembled WGS sequence"/>
</dbReference>
<reference evidence="2" key="1">
    <citation type="submission" date="2016-11" db="EMBL/GenBank/DDBJ databases">
        <authorList>
            <person name="Varghese N."/>
            <person name="Submissions S."/>
        </authorList>
    </citation>
    <scope>NUCLEOTIDE SEQUENCE [LARGE SCALE GENOMIC DNA]</scope>
    <source>
        <strain evidence="2">DSM 26899</strain>
    </source>
</reference>
<organism evidence="1 2">
    <name type="scientific">Chryseobacterium polytrichastri</name>
    <dbReference type="NCBI Taxonomy" id="1302687"/>
    <lineage>
        <taxon>Bacteria</taxon>
        <taxon>Pseudomonadati</taxon>
        <taxon>Bacteroidota</taxon>
        <taxon>Flavobacteriia</taxon>
        <taxon>Flavobacteriales</taxon>
        <taxon>Weeksellaceae</taxon>
        <taxon>Chryseobacterium group</taxon>
        <taxon>Chryseobacterium</taxon>
    </lineage>
</organism>
<name>A0A1M7L6M5_9FLAO</name>
<dbReference type="AlphaFoldDB" id="A0A1M7L6M5"/>
<protein>
    <submittedName>
        <fullName evidence="1">Uncharacterized protein</fullName>
    </submittedName>
</protein>
<evidence type="ECO:0000313" key="1">
    <source>
        <dbReference type="EMBL" id="SHM73162.1"/>
    </source>
</evidence>
<dbReference type="EMBL" id="FRAV01000084">
    <property type="protein sequence ID" value="SHM73162.1"/>
    <property type="molecule type" value="Genomic_DNA"/>
</dbReference>
<sequence>MNVADGVMTPIIYDGHQIKMLWKKNYAIYRMSTKLRTLINIYKADFFFSRSTSLI</sequence>
<keyword evidence="2" id="KW-1185">Reference proteome</keyword>